<dbReference type="InterPro" id="IPR058588">
    <property type="entry name" value="E2-CBASS"/>
</dbReference>
<feature type="domain" description="Type II CBASS E2 protein" evidence="1">
    <location>
        <begin position="8"/>
        <end position="139"/>
    </location>
</feature>
<dbReference type="RefSeq" id="WP_102560312.1">
    <property type="nucleotide sequence ID" value="NZ_CAWNUI010000003.1"/>
</dbReference>
<proteinExistence type="predicted"/>
<sequence length="164" mass="18896">MSYNLSKQLNALQKRYQGGKGRITKSKTGLQLEWRQKLQPSRLSREYSVLVQWAGLGCLPEVEILSPNLRELSGGKRSPHEFFSKGNTKPCLMFNNGSSKDWTPYMLIAESIIPWTQEWLWYWELWLSDGEWRGGGVHPGELTIEQYIAQQKNSLHQAQNKGTL</sequence>
<evidence type="ECO:0000313" key="3">
    <source>
        <dbReference type="Proteomes" id="UP001177935"/>
    </source>
</evidence>
<name>A0AB35MZ44_VIBSP</name>
<protein>
    <recommendedName>
        <fullName evidence="1">Type II CBASS E2 protein domain-containing protein</fullName>
    </recommendedName>
</protein>
<gene>
    <name evidence="2" type="ORF">Q8W42_11795</name>
</gene>
<reference evidence="2" key="1">
    <citation type="submission" date="2023-07" db="EMBL/GenBank/DDBJ databases">
        <title>Genome content predicts the carbon catabolic preferences of heterotrophic bacteria.</title>
        <authorList>
            <person name="Gralka M."/>
        </authorList>
    </citation>
    <scope>NUCLEOTIDE SEQUENCE</scope>
    <source>
        <strain evidence="2">6E02</strain>
    </source>
</reference>
<dbReference type="Proteomes" id="UP001177935">
    <property type="component" value="Unassembled WGS sequence"/>
</dbReference>
<comment type="caution">
    <text evidence="2">The sequence shown here is derived from an EMBL/GenBank/DDBJ whole genome shotgun (WGS) entry which is preliminary data.</text>
</comment>
<dbReference type="AlphaFoldDB" id="A0AB35MZ44"/>
<dbReference type="Pfam" id="PF26395">
    <property type="entry name" value="E2-CBASS"/>
    <property type="match status" value="1"/>
</dbReference>
<evidence type="ECO:0000313" key="2">
    <source>
        <dbReference type="EMBL" id="MDP2501390.1"/>
    </source>
</evidence>
<dbReference type="EMBL" id="JAUYVL010000005">
    <property type="protein sequence ID" value="MDP2501390.1"/>
    <property type="molecule type" value="Genomic_DNA"/>
</dbReference>
<evidence type="ECO:0000259" key="1">
    <source>
        <dbReference type="Pfam" id="PF26395"/>
    </source>
</evidence>
<accession>A0AB35MZ44</accession>
<organism evidence="2 3">
    <name type="scientific">Vibrio splendidus</name>
    <dbReference type="NCBI Taxonomy" id="29497"/>
    <lineage>
        <taxon>Bacteria</taxon>
        <taxon>Pseudomonadati</taxon>
        <taxon>Pseudomonadota</taxon>
        <taxon>Gammaproteobacteria</taxon>
        <taxon>Vibrionales</taxon>
        <taxon>Vibrionaceae</taxon>
        <taxon>Vibrio</taxon>
    </lineage>
</organism>